<dbReference type="AlphaFoldDB" id="A0A2N3WR57"/>
<comment type="caution">
    <text evidence="2">The sequence shown here is derived from an EMBL/GenBank/DDBJ whole genome shotgun (WGS) entry which is preliminary data.</text>
</comment>
<feature type="region of interest" description="Disordered" evidence="1">
    <location>
        <begin position="40"/>
        <end position="86"/>
    </location>
</feature>
<accession>A0A2N3WR57</accession>
<sequence length="86" mass="8830">MTDAPRAVRGTHLRTGTGAFCPGQGKARTTAPFVREKVRPVAPAGTERERSIPNALFGGKTAADRGGLPAAGSGRATTTARGEQAR</sequence>
<dbReference type="EMBL" id="PJMY01000003">
    <property type="protein sequence ID" value="PKV96335.1"/>
    <property type="molecule type" value="Genomic_DNA"/>
</dbReference>
<dbReference type="Proteomes" id="UP000233750">
    <property type="component" value="Unassembled WGS sequence"/>
</dbReference>
<feature type="region of interest" description="Disordered" evidence="1">
    <location>
        <begin position="1"/>
        <end position="28"/>
    </location>
</feature>
<feature type="compositionally biased region" description="Low complexity" evidence="1">
    <location>
        <begin position="70"/>
        <end position="86"/>
    </location>
</feature>
<gene>
    <name evidence="2" type="ORF">ATK30_7278</name>
</gene>
<name>A0A2N3WR57_9PSEU</name>
<evidence type="ECO:0000256" key="1">
    <source>
        <dbReference type="SAM" id="MobiDB-lite"/>
    </source>
</evidence>
<reference evidence="2 3" key="1">
    <citation type="submission" date="2017-12" db="EMBL/GenBank/DDBJ databases">
        <title>Sequencing the genomes of 1000 Actinobacteria strains.</title>
        <authorList>
            <person name="Klenk H.-P."/>
        </authorList>
    </citation>
    <scope>NUCLEOTIDE SEQUENCE [LARGE SCALE GENOMIC DNA]</scope>
    <source>
        <strain evidence="2 3">DSM 45165</strain>
    </source>
</reference>
<proteinExistence type="predicted"/>
<keyword evidence="3" id="KW-1185">Reference proteome</keyword>
<organism evidence="2 3">
    <name type="scientific">Amycolatopsis echigonensis</name>
    <dbReference type="NCBI Taxonomy" id="2576905"/>
    <lineage>
        <taxon>Bacteria</taxon>
        <taxon>Bacillati</taxon>
        <taxon>Actinomycetota</taxon>
        <taxon>Actinomycetes</taxon>
        <taxon>Pseudonocardiales</taxon>
        <taxon>Pseudonocardiaceae</taxon>
        <taxon>Amycolatopsis</taxon>
    </lineage>
</organism>
<evidence type="ECO:0000313" key="3">
    <source>
        <dbReference type="Proteomes" id="UP000233750"/>
    </source>
</evidence>
<protein>
    <submittedName>
        <fullName evidence="2">Uncharacterized protein</fullName>
    </submittedName>
</protein>
<evidence type="ECO:0000313" key="2">
    <source>
        <dbReference type="EMBL" id="PKV96335.1"/>
    </source>
</evidence>